<dbReference type="STRING" id="1202772.A0A1V9ZUA4"/>
<feature type="region of interest" description="Disordered" evidence="1">
    <location>
        <begin position="140"/>
        <end position="181"/>
    </location>
</feature>
<name>A0A1V9ZUA4_ACHHY</name>
<feature type="compositionally biased region" description="Polar residues" evidence="1">
    <location>
        <begin position="143"/>
        <end position="158"/>
    </location>
</feature>
<feature type="compositionally biased region" description="Low complexity" evidence="1">
    <location>
        <begin position="316"/>
        <end position="325"/>
    </location>
</feature>
<evidence type="ECO:0000256" key="2">
    <source>
        <dbReference type="SAM" id="Phobius"/>
    </source>
</evidence>
<feature type="transmembrane region" description="Helical" evidence="2">
    <location>
        <begin position="81"/>
        <end position="103"/>
    </location>
</feature>
<feature type="region of interest" description="Disordered" evidence="1">
    <location>
        <begin position="305"/>
        <end position="343"/>
    </location>
</feature>
<protein>
    <submittedName>
        <fullName evidence="3">Uncharacterized protein</fullName>
    </submittedName>
</protein>
<keyword evidence="2" id="KW-1133">Transmembrane helix</keyword>
<sequence>MKPRKASMAPPPSARSRRMSILTTPARATELLEARRASHAAPTNNAMHDALLDAEDVAIDALDELLSGLIRSMEENTLRKATLVHTAAVATSCVMGMLGMMMLPHTRTPPVVDESSRRVPPTPAPIDIWSKAVVPSKRKPLARSSTSKSFVNGLSPTRESVRSASPKKSPPKVLLPPSVPETSTDASVQLAVQFSSSYVDMVPITLEELARRDGIERILAADADRIKRIEIEEARTRATATLVMDPDEIEKARQASDVPIESEVVLCEEKELLVGENSLLVSRRSKKDLLRRLPPPRFEPQIVVPETTRLQSPATSSGLRTQSRSSSRHHIPKTALKPKTPQAHRLVPLNFSSPADAAKLFVRFEALNGGPVFDEQSSPVSRGVVIKHKGFEKRGADWRGASAELYARTESEPSLRPSRSQSKKRPSKTADIPEPNVLQLNAPTSFSQASLPQPVHHHDEVKSLTMRIRTPACKSRRSRRVVDLDVDDRDAMIFEPQTVVLRPSAVKLPHIHDRDAAPDTVSIQNKALTLPLLATLTSPSPSR</sequence>
<evidence type="ECO:0000256" key="1">
    <source>
        <dbReference type="SAM" id="MobiDB-lite"/>
    </source>
</evidence>
<keyword evidence="4" id="KW-1185">Reference proteome</keyword>
<accession>A0A1V9ZUA4</accession>
<evidence type="ECO:0000313" key="4">
    <source>
        <dbReference type="Proteomes" id="UP000243579"/>
    </source>
</evidence>
<dbReference type="Proteomes" id="UP000243579">
    <property type="component" value="Unassembled WGS sequence"/>
</dbReference>
<keyword evidence="2" id="KW-0812">Transmembrane</keyword>
<dbReference type="AlphaFoldDB" id="A0A1V9ZUA4"/>
<reference evidence="3 4" key="1">
    <citation type="journal article" date="2014" name="Genome Biol. Evol.">
        <title>The secreted proteins of Achlya hypogyna and Thraustotheca clavata identify the ancestral oomycete secretome and reveal gene acquisitions by horizontal gene transfer.</title>
        <authorList>
            <person name="Misner I."/>
            <person name="Blouin N."/>
            <person name="Leonard G."/>
            <person name="Richards T.A."/>
            <person name="Lane C.E."/>
        </authorList>
    </citation>
    <scope>NUCLEOTIDE SEQUENCE [LARGE SCALE GENOMIC DNA]</scope>
    <source>
        <strain evidence="3 4">ATCC 48635</strain>
    </source>
</reference>
<organism evidence="3 4">
    <name type="scientific">Achlya hypogyna</name>
    <name type="common">Oomycete</name>
    <name type="synonym">Protoachlya hypogyna</name>
    <dbReference type="NCBI Taxonomy" id="1202772"/>
    <lineage>
        <taxon>Eukaryota</taxon>
        <taxon>Sar</taxon>
        <taxon>Stramenopiles</taxon>
        <taxon>Oomycota</taxon>
        <taxon>Saprolegniomycetes</taxon>
        <taxon>Saprolegniales</taxon>
        <taxon>Achlyaceae</taxon>
        <taxon>Achlya</taxon>
    </lineage>
</organism>
<dbReference type="EMBL" id="JNBR01000005">
    <property type="protein sequence ID" value="OQS01585.1"/>
    <property type="molecule type" value="Genomic_DNA"/>
</dbReference>
<feature type="region of interest" description="Disordered" evidence="1">
    <location>
        <begin position="406"/>
        <end position="436"/>
    </location>
</feature>
<gene>
    <name evidence="3" type="ORF">ACHHYP_00607</name>
</gene>
<evidence type="ECO:0000313" key="3">
    <source>
        <dbReference type="EMBL" id="OQS01585.1"/>
    </source>
</evidence>
<proteinExistence type="predicted"/>
<comment type="caution">
    <text evidence="3">The sequence shown here is derived from an EMBL/GenBank/DDBJ whole genome shotgun (WGS) entry which is preliminary data.</text>
</comment>
<keyword evidence="2" id="KW-0472">Membrane</keyword>
<dbReference type="OrthoDB" id="78036at2759"/>